<dbReference type="Proteomes" id="UP000266861">
    <property type="component" value="Unassembled WGS sequence"/>
</dbReference>
<sequence length="76" mass="9532">MINRDYETEIEKETQECKKIEFCVVKWFFKERKHEDLGKQQYSVKRIPSINNDDYRRIIRHQQFDDFLNPYICLRD</sequence>
<accession>A0A397JK90</accession>
<dbReference type="AlphaFoldDB" id="A0A397JK90"/>
<name>A0A397JK90_9GLOM</name>
<gene>
    <name evidence="1" type="ORF">Glove_31g40</name>
</gene>
<reference evidence="1 2" key="1">
    <citation type="submission" date="2018-08" db="EMBL/GenBank/DDBJ databases">
        <title>Genome and evolution of the arbuscular mycorrhizal fungus Diversispora epigaea (formerly Glomus versiforme) and its bacterial endosymbionts.</title>
        <authorList>
            <person name="Sun X."/>
            <person name="Fei Z."/>
            <person name="Harrison M."/>
        </authorList>
    </citation>
    <scope>NUCLEOTIDE SEQUENCE [LARGE SCALE GENOMIC DNA]</scope>
    <source>
        <strain evidence="1 2">IT104</strain>
    </source>
</reference>
<evidence type="ECO:0000313" key="1">
    <source>
        <dbReference type="EMBL" id="RHZ87712.1"/>
    </source>
</evidence>
<keyword evidence="2" id="KW-1185">Reference proteome</keyword>
<organism evidence="1 2">
    <name type="scientific">Diversispora epigaea</name>
    <dbReference type="NCBI Taxonomy" id="1348612"/>
    <lineage>
        <taxon>Eukaryota</taxon>
        <taxon>Fungi</taxon>
        <taxon>Fungi incertae sedis</taxon>
        <taxon>Mucoromycota</taxon>
        <taxon>Glomeromycotina</taxon>
        <taxon>Glomeromycetes</taxon>
        <taxon>Diversisporales</taxon>
        <taxon>Diversisporaceae</taxon>
        <taxon>Diversispora</taxon>
    </lineage>
</organism>
<evidence type="ECO:0000313" key="2">
    <source>
        <dbReference type="Proteomes" id="UP000266861"/>
    </source>
</evidence>
<dbReference type="EMBL" id="PQFF01000029">
    <property type="protein sequence ID" value="RHZ87712.1"/>
    <property type="molecule type" value="Genomic_DNA"/>
</dbReference>
<comment type="caution">
    <text evidence="1">The sequence shown here is derived from an EMBL/GenBank/DDBJ whole genome shotgun (WGS) entry which is preliminary data.</text>
</comment>
<proteinExistence type="predicted"/>
<protein>
    <submittedName>
        <fullName evidence="1">Uncharacterized protein</fullName>
    </submittedName>
</protein>